<dbReference type="SMART" id="SM00014">
    <property type="entry name" value="acidPPc"/>
    <property type="match status" value="1"/>
</dbReference>
<keyword evidence="10" id="KW-1185">Reference proteome</keyword>
<keyword evidence="4" id="KW-0378">Hydrolase</keyword>
<gene>
    <name evidence="9" type="ordered locus">Pcar_2304</name>
</gene>
<proteinExistence type="predicted"/>
<feature type="transmembrane region" description="Helical" evidence="7">
    <location>
        <begin position="127"/>
        <end position="154"/>
    </location>
</feature>
<protein>
    <recommendedName>
        <fullName evidence="8">Phosphatidic acid phosphatase type 2/haloperoxidase domain-containing protein</fullName>
    </recommendedName>
</protein>
<dbReference type="PANTHER" id="PTHR14969:SF62">
    <property type="entry name" value="DECAPRENYLPHOSPHORYL-5-PHOSPHORIBOSE PHOSPHATASE RV3807C-RELATED"/>
    <property type="match status" value="1"/>
</dbReference>
<dbReference type="InterPro" id="IPR000326">
    <property type="entry name" value="PAP2/HPO"/>
</dbReference>
<dbReference type="eggNOG" id="COG0671">
    <property type="taxonomic scope" value="Bacteria"/>
</dbReference>
<dbReference type="AlphaFoldDB" id="Q3A264"/>
<name>Q3A264_SYNC1</name>
<organism evidence="9 10">
    <name type="scientific">Syntrophotalea carbinolica (strain DSM 2380 / NBRC 103641 / GraBd1)</name>
    <name type="common">Pelobacter carbinolicus</name>
    <dbReference type="NCBI Taxonomy" id="338963"/>
    <lineage>
        <taxon>Bacteria</taxon>
        <taxon>Pseudomonadati</taxon>
        <taxon>Thermodesulfobacteriota</taxon>
        <taxon>Desulfuromonadia</taxon>
        <taxon>Desulfuromonadales</taxon>
        <taxon>Syntrophotaleaceae</taxon>
        <taxon>Syntrophotalea</taxon>
    </lineage>
</organism>
<dbReference type="InterPro" id="IPR036938">
    <property type="entry name" value="PAP2/HPO_sf"/>
</dbReference>
<evidence type="ECO:0000313" key="10">
    <source>
        <dbReference type="Proteomes" id="UP000002534"/>
    </source>
</evidence>
<keyword evidence="6 7" id="KW-0472">Membrane</keyword>
<dbReference type="HOGENOM" id="CLU_072573_10_2_7"/>
<dbReference type="Proteomes" id="UP000002534">
    <property type="component" value="Chromosome"/>
</dbReference>
<dbReference type="STRING" id="338963.Pcar_2304"/>
<dbReference type="RefSeq" id="WP_011342062.1">
    <property type="nucleotide sequence ID" value="NC_007498.2"/>
</dbReference>
<keyword evidence="3 7" id="KW-0812">Transmembrane</keyword>
<evidence type="ECO:0000256" key="5">
    <source>
        <dbReference type="ARBA" id="ARBA00022989"/>
    </source>
</evidence>
<evidence type="ECO:0000256" key="6">
    <source>
        <dbReference type="ARBA" id="ARBA00023136"/>
    </source>
</evidence>
<keyword evidence="5 7" id="KW-1133">Transmembrane helix</keyword>
<dbReference type="SUPFAM" id="SSF48317">
    <property type="entry name" value="Acid phosphatase/Vanadium-dependent haloperoxidase"/>
    <property type="match status" value="1"/>
</dbReference>
<evidence type="ECO:0000256" key="7">
    <source>
        <dbReference type="SAM" id="Phobius"/>
    </source>
</evidence>
<reference evidence="10" key="1">
    <citation type="submission" date="2005-10" db="EMBL/GenBank/DDBJ databases">
        <title>Complete sequence of Pelobacter carbinolicus DSM 2380.</title>
        <authorList>
            <person name="Copeland A."/>
            <person name="Lucas S."/>
            <person name="Lapidus A."/>
            <person name="Barry K."/>
            <person name="Detter J.C."/>
            <person name="Glavina T."/>
            <person name="Hammon N."/>
            <person name="Israni S."/>
            <person name="Pitluck S."/>
            <person name="Chertkov O."/>
            <person name="Schmutz J."/>
            <person name="Larimer F."/>
            <person name="Land M."/>
            <person name="Kyrpides N."/>
            <person name="Ivanova N."/>
            <person name="Richardson P."/>
        </authorList>
    </citation>
    <scope>NUCLEOTIDE SEQUENCE [LARGE SCALE GENOMIC DNA]</scope>
    <source>
        <strain evidence="10">DSM 2380 / NBRC 103641 / GraBd1</strain>
    </source>
</reference>
<dbReference type="Pfam" id="PF01569">
    <property type="entry name" value="PAP2"/>
    <property type="match status" value="1"/>
</dbReference>
<dbReference type="GO" id="GO:0016787">
    <property type="term" value="F:hydrolase activity"/>
    <property type="evidence" value="ECO:0007669"/>
    <property type="project" value="UniProtKB-KW"/>
</dbReference>
<dbReference type="PANTHER" id="PTHR14969">
    <property type="entry name" value="SPHINGOSINE-1-PHOSPHATE PHOSPHOHYDROLASE"/>
    <property type="match status" value="1"/>
</dbReference>
<reference evidence="9 10" key="2">
    <citation type="journal article" date="2012" name="BMC Genomics">
        <title>The genome of Pelobacter carbinolicus reveals surprising metabolic capabilities and physiological features.</title>
        <authorList>
            <person name="Aklujkar M."/>
            <person name="Haveman S.A."/>
            <person name="Didonato R.Jr."/>
            <person name="Chertkov O."/>
            <person name="Han C.S."/>
            <person name="Land M.L."/>
            <person name="Brown P."/>
            <person name="Lovley D.R."/>
        </authorList>
    </citation>
    <scope>NUCLEOTIDE SEQUENCE [LARGE SCALE GENOMIC DNA]</scope>
    <source>
        <strain evidence="10">DSM 2380 / NBRC 103641 / GraBd1</strain>
    </source>
</reference>
<evidence type="ECO:0000256" key="4">
    <source>
        <dbReference type="ARBA" id="ARBA00022801"/>
    </source>
</evidence>
<evidence type="ECO:0000256" key="2">
    <source>
        <dbReference type="ARBA" id="ARBA00022475"/>
    </source>
</evidence>
<dbReference type="GO" id="GO:0005886">
    <property type="term" value="C:plasma membrane"/>
    <property type="evidence" value="ECO:0007669"/>
    <property type="project" value="UniProtKB-SubCell"/>
</dbReference>
<evidence type="ECO:0000256" key="3">
    <source>
        <dbReference type="ARBA" id="ARBA00022692"/>
    </source>
</evidence>
<dbReference type="KEGG" id="pca:Pcar_2304"/>
<evidence type="ECO:0000259" key="8">
    <source>
        <dbReference type="SMART" id="SM00014"/>
    </source>
</evidence>
<dbReference type="Gene3D" id="1.20.144.10">
    <property type="entry name" value="Phosphatidic acid phosphatase type 2/haloperoxidase"/>
    <property type="match status" value="1"/>
</dbReference>
<accession>Q3A264</accession>
<comment type="subcellular location">
    <subcellularLocation>
        <location evidence="1">Cell membrane</location>
        <topology evidence="1">Multi-pass membrane protein</topology>
    </subcellularLocation>
</comment>
<keyword evidence="2" id="KW-1003">Cell membrane</keyword>
<feature type="transmembrane region" description="Helical" evidence="7">
    <location>
        <begin position="71"/>
        <end position="90"/>
    </location>
</feature>
<dbReference type="EMBL" id="CP000142">
    <property type="protein sequence ID" value="ABA89543.1"/>
    <property type="molecule type" value="Genomic_DNA"/>
</dbReference>
<evidence type="ECO:0000313" key="9">
    <source>
        <dbReference type="EMBL" id="ABA89543.1"/>
    </source>
</evidence>
<feature type="transmembrane region" description="Helical" evidence="7">
    <location>
        <begin position="166"/>
        <end position="188"/>
    </location>
</feature>
<evidence type="ECO:0000256" key="1">
    <source>
        <dbReference type="ARBA" id="ARBA00004651"/>
    </source>
</evidence>
<feature type="domain" description="Phosphatidic acid phosphatase type 2/haloperoxidase" evidence="8">
    <location>
        <begin position="71"/>
        <end position="181"/>
    </location>
</feature>
<sequence length="195" mass="20924">MSGPVVHKRLVAGYAHYVTPLEAALMRRLYWLRDLRWVTAAFKLVSRLGDGPLWGGVGVSLLLLGGPAERSAVAAAAFAALLAIGVFSLLKRLIRRPRPFESWTDLSCLVLPPDRFSFPSGHTLTAFAMYGSLGGLLPALVPLLLTSAVLIGLSRVYLGAHYPTDVLVGGLLGTLLGRLVAWAWLGWFTSAAAVF</sequence>